<dbReference type="eggNOG" id="COG5413">
    <property type="taxonomic scope" value="Bacteria"/>
</dbReference>
<dbReference type="EMBL" id="CP000860">
    <property type="protein sequence ID" value="ACA60219.1"/>
    <property type="molecule type" value="Genomic_DNA"/>
</dbReference>
<reference evidence="3" key="1">
    <citation type="submission" date="2007-10" db="EMBL/GenBank/DDBJ databases">
        <title>Complete sequence of chromosome of Desulforudis audaxviator MP104C.</title>
        <authorList>
            <person name="Copeland A."/>
            <person name="Lucas S."/>
            <person name="Lapidus A."/>
            <person name="Barry K."/>
            <person name="Glavina del Rio T."/>
            <person name="Dalin E."/>
            <person name="Tice H."/>
            <person name="Bruce D."/>
            <person name="Pitluck S."/>
            <person name="Lowry S.R."/>
            <person name="Larimer F."/>
            <person name="Land M.L."/>
            <person name="Hauser L."/>
            <person name="Kyrpides N."/>
            <person name="Ivanova N.N."/>
            <person name="Richardson P."/>
        </authorList>
    </citation>
    <scope>NUCLEOTIDE SEQUENCE [LARGE SCALE GENOMIC DNA]</scope>
    <source>
        <strain evidence="3">MP104C</strain>
    </source>
</reference>
<keyword evidence="1" id="KW-0472">Membrane</keyword>
<dbReference type="AlphaFoldDB" id="B1I5C2"/>
<evidence type="ECO:0000313" key="2">
    <source>
        <dbReference type="EMBL" id="ACA60219.1"/>
    </source>
</evidence>
<protein>
    <recommendedName>
        <fullName evidence="4">Integral membrane protein</fullName>
    </recommendedName>
</protein>
<accession>B1I5C2</accession>
<feature type="transmembrane region" description="Helical" evidence="1">
    <location>
        <begin position="89"/>
        <end position="108"/>
    </location>
</feature>
<sequence length="174" mass="18427">MIARESPFRGGFALQALGLLLMLISQGPLWCASGYTLINTGVFLTGWLLPPGLRTLRLPVLALTVLGGALQLTAVTWVLLTGEITNIKYLIPAGLTLVFTGACTIAAGLARHHRLPEARWLPPVLALLIISILVLYTTGAGAPARVLLAAALAVQLSLTVRVYRTPYAVPPPDS</sequence>
<evidence type="ECO:0000256" key="1">
    <source>
        <dbReference type="SAM" id="Phobius"/>
    </source>
</evidence>
<evidence type="ECO:0008006" key="4">
    <source>
        <dbReference type="Google" id="ProtNLM"/>
    </source>
</evidence>
<organism evidence="2 3">
    <name type="scientific">Desulforudis audaxviator (strain MP104C)</name>
    <dbReference type="NCBI Taxonomy" id="477974"/>
    <lineage>
        <taxon>Bacteria</taxon>
        <taxon>Bacillati</taxon>
        <taxon>Bacillota</taxon>
        <taxon>Clostridia</taxon>
        <taxon>Thermoanaerobacterales</taxon>
        <taxon>Candidatus Desulforudaceae</taxon>
        <taxon>Candidatus Desulforudis</taxon>
    </lineage>
</organism>
<keyword evidence="1" id="KW-0812">Transmembrane</keyword>
<feature type="transmembrane region" description="Helical" evidence="1">
    <location>
        <begin position="58"/>
        <end position="80"/>
    </location>
</feature>
<dbReference type="Proteomes" id="UP000008544">
    <property type="component" value="Chromosome"/>
</dbReference>
<feature type="transmembrane region" description="Helical" evidence="1">
    <location>
        <begin position="12"/>
        <end position="38"/>
    </location>
</feature>
<dbReference type="RefSeq" id="WP_012302800.1">
    <property type="nucleotide sequence ID" value="NC_010424.1"/>
</dbReference>
<keyword evidence="3" id="KW-1185">Reference proteome</keyword>
<name>B1I5C2_DESAP</name>
<gene>
    <name evidence="2" type="ordered locus">Daud_1721</name>
</gene>
<dbReference type="HOGENOM" id="CLU_1537600_0_0_9"/>
<evidence type="ECO:0000313" key="3">
    <source>
        <dbReference type="Proteomes" id="UP000008544"/>
    </source>
</evidence>
<proteinExistence type="predicted"/>
<dbReference type="KEGG" id="dau:Daud_1721"/>
<keyword evidence="1" id="KW-1133">Transmembrane helix</keyword>
<reference evidence="2 3" key="2">
    <citation type="journal article" date="2008" name="Science">
        <title>Environmental genomics reveals a single-species ecosystem deep within Earth.</title>
        <authorList>
            <person name="Chivian D."/>
            <person name="Brodie E.L."/>
            <person name="Alm E.J."/>
            <person name="Culley D.E."/>
            <person name="Dehal P.S."/>
            <person name="Desantis T.Z."/>
            <person name="Gihring T.M."/>
            <person name="Lapidus A."/>
            <person name="Lin L.H."/>
            <person name="Lowry S.R."/>
            <person name="Moser D.P."/>
            <person name="Richardson P.M."/>
            <person name="Southam G."/>
            <person name="Wanger G."/>
            <person name="Pratt L.M."/>
            <person name="Andersen G.L."/>
            <person name="Hazen T.C."/>
            <person name="Brockman F.J."/>
            <person name="Arkin A.P."/>
            <person name="Onstott T.C."/>
        </authorList>
    </citation>
    <scope>NUCLEOTIDE SEQUENCE [LARGE SCALE GENOMIC DNA]</scope>
    <source>
        <strain evidence="2 3">MP104C</strain>
    </source>
</reference>
<feature type="transmembrane region" description="Helical" evidence="1">
    <location>
        <begin position="120"/>
        <end position="139"/>
    </location>
</feature>
<dbReference type="STRING" id="477974.Daud_1721"/>